<evidence type="ECO:0000313" key="2">
    <source>
        <dbReference type="Proteomes" id="UP000299084"/>
    </source>
</evidence>
<keyword evidence="2" id="KW-1185">Reference proteome</keyword>
<dbReference type="EMBL" id="JWIN03000009">
    <property type="protein sequence ID" value="KAB1274878.1"/>
    <property type="molecule type" value="Genomic_DNA"/>
</dbReference>
<name>A0A5N4DUN7_CAMDR</name>
<proteinExistence type="predicted"/>
<organism evidence="1 2">
    <name type="scientific">Camelus dromedarius</name>
    <name type="common">Dromedary</name>
    <name type="synonym">Arabian camel</name>
    <dbReference type="NCBI Taxonomy" id="9838"/>
    <lineage>
        <taxon>Eukaryota</taxon>
        <taxon>Metazoa</taxon>
        <taxon>Chordata</taxon>
        <taxon>Craniata</taxon>
        <taxon>Vertebrata</taxon>
        <taxon>Euteleostomi</taxon>
        <taxon>Mammalia</taxon>
        <taxon>Eutheria</taxon>
        <taxon>Laurasiatheria</taxon>
        <taxon>Artiodactyla</taxon>
        <taxon>Tylopoda</taxon>
        <taxon>Camelidae</taxon>
        <taxon>Camelus</taxon>
    </lineage>
</organism>
<evidence type="ECO:0000313" key="1">
    <source>
        <dbReference type="EMBL" id="KAB1274878.1"/>
    </source>
</evidence>
<accession>A0A5N4DUN7</accession>
<dbReference type="AlphaFoldDB" id="A0A5N4DUN7"/>
<protein>
    <submittedName>
        <fullName evidence="1">Uncharacterized protein</fullName>
    </submittedName>
</protein>
<comment type="caution">
    <text evidence="1">The sequence shown here is derived from an EMBL/GenBank/DDBJ whole genome shotgun (WGS) entry which is preliminary data.</text>
</comment>
<gene>
    <name evidence="1" type="ORF">Cadr_000012345</name>
</gene>
<reference evidence="1 2" key="1">
    <citation type="journal article" date="2019" name="Mol. Ecol. Resour.">
        <title>Improving Illumina assemblies with Hi-C and long reads: an example with the North African dromedary.</title>
        <authorList>
            <person name="Elbers J.P."/>
            <person name="Rogers M.F."/>
            <person name="Perelman P.L."/>
            <person name="Proskuryakova A.A."/>
            <person name="Serdyukova N.A."/>
            <person name="Johnson W.E."/>
            <person name="Horin P."/>
            <person name="Corander J."/>
            <person name="Murphy D."/>
            <person name="Burger P.A."/>
        </authorList>
    </citation>
    <scope>NUCLEOTIDE SEQUENCE [LARGE SCALE GENOMIC DNA]</scope>
    <source>
        <strain evidence="1">Drom800</strain>
        <tissue evidence="1">Blood</tissue>
    </source>
</reference>
<sequence length="380" mass="41748">MRVDVGRPVRGATNPRNVVEVAVPEQGSRSWTLDVVNPKCRNRGVTWPSGGAGLELECKEEGVNISKIPSRKERSWNMKGIWRGVRSLMRDGDQGVNCCRSATLWTRCAPLGTACGEGKSARLVEQPHPKPEHWYIKEIMSISDEGPPVCSPSEEYAPVRLVAVVTEGLMSPTEVRAKCGGPQSTQPTSPQDSALEWQPVELGLCSEIWSREGSDLSLVITGFPLLHSEEKTWEGGIQIGDSHTGTASLWIRVELCVRFRERTLSHGGSAIRSLGSGLVSMVGGENRSWQLMEPSEEKADTGWTRVKDWCSLPSLCASRVVVVTFGGTWGLRPKWGQPGVEGQWVWTLRLWTPWELAGRRRVGVCLPGPDSVVSVCPLVF</sequence>
<dbReference type="Proteomes" id="UP000299084">
    <property type="component" value="Unassembled WGS sequence"/>
</dbReference>